<reference evidence="2" key="1">
    <citation type="journal article" date="2019" name="Int. J. Syst. Evol. Microbiol.">
        <title>The Global Catalogue of Microorganisms (GCM) 10K type strain sequencing project: providing services to taxonomists for standard genome sequencing and annotation.</title>
        <authorList>
            <consortium name="The Broad Institute Genomics Platform"/>
            <consortium name="The Broad Institute Genome Sequencing Center for Infectious Disease"/>
            <person name="Wu L."/>
            <person name="Ma J."/>
        </authorList>
    </citation>
    <scope>NUCLEOTIDE SEQUENCE [LARGE SCALE GENOMIC DNA]</scope>
    <source>
        <strain evidence="2">IBRC-M 10906</strain>
    </source>
</reference>
<dbReference type="RefSeq" id="WP_377393412.1">
    <property type="nucleotide sequence ID" value="NZ_JBHSAN010000035.1"/>
</dbReference>
<protein>
    <submittedName>
        <fullName evidence="1">Uncharacterized protein</fullName>
    </submittedName>
</protein>
<dbReference type="EMBL" id="JBHUOF010000034">
    <property type="protein sequence ID" value="MFD2801617.1"/>
    <property type="molecule type" value="Genomic_DNA"/>
</dbReference>
<evidence type="ECO:0000313" key="2">
    <source>
        <dbReference type="Proteomes" id="UP001597478"/>
    </source>
</evidence>
<name>A0ABW5WCY7_9PSEU</name>
<accession>A0ABW5WCY7</accession>
<gene>
    <name evidence="1" type="ORF">ACFS2C_19695</name>
</gene>
<organism evidence="1 2">
    <name type="scientific">Prauserella oleivorans</name>
    <dbReference type="NCBI Taxonomy" id="1478153"/>
    <lineage>
        <taxon>Bacteria</taxon>
        <taxon>Bacillati</taxon>
        <taxon>Actinomycetota</taxon>
        <taxon>Actinomycetes</taxon>
        <taxon>Pseudonocardiales</taxon>
        <taxon>Pseudonocardiaceae</taxon>
        <taxon>Prauserella</taxon>
    </lineage>
</organism>
<sequence length="107" mass="11464">MAAAHVSGWLCRLVLPSGGPAHRVHVHEFFRGPSPGGRWRALAGCSPDVRQLFANLLDLADLADVLADRDIPLVLMGAAPLRDALAGENLAYDMERTASRPGLLREG</sequence>
<keyword evidence="2" id="KW-1185">Reference proteome</keyword>
<evidence type="ECO:0000313" key="1">
    <source>
        <dbReference type="EMBL" id="MFD2801617.1"/>
    </source>
</evidence>
<dbReference type="Proteomes" id="UP001597478">
    <property type="component" value="Unassembled WGS sequence"/>
</dbReference>
<proteinExistence type="predicted"/>
<comment type="caution">
    <text evidence="1">The sequence shown here is derived from an EMBL/GenBank/DDBJ whole genome shotgun (WGS) entry which is preliminary data.</text>
</comment>